<sequence length="324" mass="35887">MNALARLNPWPRWRGRMRRWWEARLPRSDQLLLTQRNIYILPTRAGLMLGATVLLLLLASINYQLNLGYLLTFLLAGCALVGMHMGHATLRGLQLHLLPPEPQFLGSGSTLTLELASTRKTPRHAIAASLVDTARQQAFVDVPAGGRSQVHVAFAPARRGLHAIPTLTLETRFPMGAFRVWTLWRPAAQVLVYPQPEAHPPPLPAGEPRAGGAMARQAASTGEFDGVRAYRRGDPLKLVVWKKAAKAGELVSRDSQQAQRHELWLDPALAQLPDGEQRLARLCAWVLQADRLELEYGLRVRGVELPPASGEAHKRRCLEALALC</sequence>
<keyword evidence="1" id="KW-0472">Membrane</keyword>
<evidence type="ECO:0000313" key="3">
    <source>
        <dbReference type="Proteomes" id="UP000626210"/>
    </source>
</evidence>
<name>A0ABQ3G440_9BURK</name>
<protein>
    <recommendedName>
        <fullName evidence="4">DUF58 domain-containing protein</fullName>
    </recommendedName>
</protein>
<evidence type="ECO:0000256" key="1">
    <source>
        <dbReference type="SAM" id="Phobius"/>
    </source>
</evidence>
<evidence type="ECO:0008006" key="4">
    <source>
        <dbReference type="Google" id="ProtNLM"/>
    </source>
</evidence>
<keyword evidence="1" id="KW-0812">Transmembrane</keyword>
<keyword evidence="1" id="KW-1133">Transmembrane helix</keyword>
<keyword evidence="3" id="KW-1185">Reference proteome</keyword>
<evidence type="ECO:0000313" key="2">
    <source>
        <dbReference type="EMBL" id="GHC86607.1"/>
    </source>
</evidence>
<feature type="transmembrane region" description="Helical" evidence="1">
    <location>
        <begin position="67"/>
        <end position="86"/>
    </location>
</feature>
<feature type="transmembrane region" description="Helical" evidence="1">
    <location>
        <begin position="38"/>
        <end position="61"/>
    </location>
</feature>
<dbReference type="PANTHER" id="PTHR34351">
    <property type="entry name" value="SLR1927 PROTEIN-RELATED"/>
    <property type="match status" value="1"/>
</dbReference>
<proteinExistence type="predicted"/>
<reference evidence="3" key="1">
    <citation type="journal article" date="2019" name="Int. J. Syst. Evol. Microbiol.">
        <title>The Global Catalogue of Microorganisms (GCM) 10K type strain sequencing project: providing services to taxonomists for standard genome sequencing and annotation.</title>
        <authorList>
            <consortium name="The Broad Institute Genomics Platform"/>
            <consortium name="The Broad Institute Genome Sequencing Center for Infectious Disease"/>
            <person name="Wu L."/>
            <person name="Ma J."/>
        </authorList>
    </citation>
    <scope>NUCLEOTIDE SEQUENCE [LARGE SCALE GENOMIC DNA]</scope>
    <source>
        <strain evidence="3">KCTC 23314</strain>
    </source>
</reference>
<dbReference type="PANTHER" id="PTHR34351:SF1">
    <property type="entry name" value="SLR1927 PROTEIN"/>
    <property type="match status" value="1"/>
</dbReference>
<comment type="caution">
    <text evidence="2">The sequence shown here is derived from an EMBL/GenBank/DDBJ whole genome shotgun (WGS) entry which is preliminary data.</text>
</comment>
<dbReference type="Proteomes" id="UP000626210">
    <property type="component" value="Unassembled WGS sequence"/>
</dbReference>
<dbReference type="EMBL" id="BMYK01000009">
    <property type="protein sequence ID" value="GHC86607.1"/>
    <property type="molecule type" value="Genomic_DNA"/>
</dbReference>
<accession>A0ABQ3G440</accession>
<organism evidence="2 3">
    <name type="scientific">Pseudorhodoferax aquiterrae</name>
    <dbReference type="NCBI Taxonomy" id="747304"/>
    <lineage>
        <taxon>Bacteria</taxon>
        <taxon>Pseudomonadati</taxon>
        <taxon>Pseudomonadota</taxon>
        <taxon>Betaproteobacteria</taxon>
        <taxon>Burkholderiales</taxon>
        <taxon>Comamonadaceae</taxon>
    </lineage>
</organism>
<gene>
    <name evidence="2" type="ORF">GCM10007320_32480</name>
</gene>